<dbReference type="Pfam" id="PF07157">
    <property type="entry name" value="DNA_circ_N"/>
    <property type="match status" value="1"/>
</dbReference>
<evidence type="ECO:0000313" key="5">
    <source>
        <dbReference type="EMBL" id="SIY44143.1"/>
    </source>
</evidence>
<gene>
    <name evidence="2" type="ORF">BZ172_04285</name>
    <name evidence="4" type="ORF">ERS008175_04058</name>
    <name evidence="3" type="ORF">ERS428554_04564</name>
    <name evidence="6" type="ORF">SAMEA1569760_04280</name>
    <name evidence="5" type="ORF">SAMEA2054241_04195</name>
    <name evidence="7" type="ORF">SAMEA3710766_04461</name>
</gene>
<dbReference type="EMBL" id="FTSV01000246">
    <property type="protein sequence ID" value="SIY44143.1"/>
    <property type="molecule type" value="Genomic_DNA"/>
</dbReference>
<reference evidence="2 12" key="2">
    <citation type="submission" date="2017-02" db="EMBL/GenBank/DDBJ databases">
        <authorList>
            <person name="Svab D."/>
            <person name="Balint B."/>
            <person name="Maroti G."/>
            <person name="Vasarhelyi B."/>
            <person name="Horvath B."/>
            <person name="Toth I."/>
        </authorList>
    </citation>
    <scope>NUCLEOTIDE SEQUENCE [LARGE SCALE GENOMIC DNA]</scope>
    <source>
        <strain evidence="2">75/02</strain>
    </source>
</reference>
<sequence length="463" mass="50551">MDLPSLPSLSSLFSASSGINWRDNLYDASFRGVPFSVESDEGSFGRRVQVHEYPNRDKPYTEDLGRATRRLTINAYLVGDDYAEQRDRLITAIETAGPGTLIHPQFGEMQGCIDGQVTVSHSGTEGRMCRVSFQFVESGELSFPVAGAATARKLEESSVFLDELIEDMFGDFDLAGIPDFIQNDVIARTTDMLGTVQTAFKMVNSAVSAGARLLQGDLSVILMPPSVASDFVHTLQDTWRAGTRLVDNTQDLVQSITTMSGITLDPGLAPRAVWPTDSASVIRQKQQTNLVAAVIRTTAISEATRAVTSLPQPGSLVKNQQAVVAVGGSTERQSDIIHVSHPALDSVAASTGQDERAQPPTRENLTIIRKSLNAAIEQELRRTADDRLFFQLTSLRTELNRDIQARLVQTEETAERTPAEVLPALVLAASWYDDASRETDILDRNAISHPGFVPVRALRVPVR</sequence>
<evidence type="ECO:0000313" key="8">
    <source>
        <dbReference type="Proteomes" id="UP000040926"/>
    </source>
</evidence>
<dbReference type="EMBL" id="CWXZ01000225">
    <property type="protein sequence ID" value="CSL07217.1"/>
    <property type="molecule type" value="Genomic_DNA"/>
</dbReference>
<dbReference type="EMBL" id="UDYI01000225">
    <property type="protein sequence ID" value="SRR28048.1"/>
    <property type="molecule type" value="Genomic_DNA"/>
</dbReference>
<evidence type="ECO:0000313" key="7">
    <source>
        <dbReference type="EMBL" id="SRR28048.1"/>
    </source>
</evidence>
<evidence type="ECO:0000313" key="2">
    <source>
        <dbReference type="EMBL" id="ARS04728.1"/>
    </source>
</evidence>
<evidence type="ECO:0000313" key="9">
    <source>
        <dbReference type="Proteomes" id="UP000045991"/>
    </source>
</evidence>
<dbReference type="Proteomes" id="UP000194501">
    <property type="component" value="Chromosome"/>
</dbReference>
<name>A0A0I5S0P1_SHISO</name>
<evidence type="ECO:0000313" key="10">
    <source>
        <dbReference type="Proteomes" id="UP000187708"/>
    </source>
</evidence>
<dbReference type="RefSeq" id="WP_000365506.1">
    <property type="nucleotide sequence ID" value="NZ_CATNNK010000206.1"/>
</dbReference>
<evidence type="ECO:0000313" key="6">
    <source>
        <dbReference type="EMBL" id="SJH62041.1"/>
    </source>
</evidence>
<dbReference type="EMBL" id="CP019689">
    <property type="protein sequence ID" value="ARS04728.1"/>
    <property type="molecule type" value="Genomic_DNA"/>
</dbReference>
<dbReference type="Proteomes" id="UP000187708">
    <property type="component" value="Unassembled WGS sequence"/>
</dbReference>
<dbReference type="Proteomes" id="UP000040926">
    <property type="component" value="Unassembled WGS sequence"/>
</dbReference>
<dbReference type="EMBL" id="CXEC01000202">
    <property type="protein sequence ID" value="CSS08815.1"/>
    <property type="molecule type" value="Genomic_DNA"/>
</dbReference>
<protein>
    <submittedName>
        <fullName evidence="2">DNA circularization protein</fullName>
    </submittedName>
    <submittedName>
        <fullName evidence="7">Tail/DNA circulation protein</fullName>
    </submittedName>
</protein>
<evidence type="ECO:0000313" key="13">
    <source>
        <dbReference type="Proteomes" id="UP000251393"/>
    </source>
</evidence>
<dbReference type="Proteomes" id="UP000188006">
    <property type="component" value="Unassembled WGS sequence"/>
</dbReference>
<evidence type="ECO:0000313" key="3">
    <source>
        <dbReference type="EMBL" id="CSL07217.1"/>
    </source>
</evidence>
<dbReference type="OMA" id="EYPQRDQ"/>
<dbReference type="AlphaFoldDB" id="A0A0I5S0P1"/>
<organism evidence="7 13">
    <name type="scientific">Shigella sonnei</name>
    <dbReference type="NCBI Taxonomy" id="624"/>
    <lineage>
        <taxon>Bacteria</taxon>
        <taxon>Pseudomonadati</taxon>
        <taxon>Pseudomonadota</taxon>
        <taxon>Gammaproteobacteria</taxon>
        <taxon>Enterobacterales</taxon>
        <taxon>Enterobacteriaceae</taxon>
        <taxon>Shigella</taxon>
    </lineage>
</organism>
<reference evidence="8 9" key="1">
    <citation type="submission" date="2015-07" db="EMBL/GenBank/DDBJ databases">
        <authorList>
            <consortium name="Pathogen Informatics"/>
        </authorList>
    </citation>
    <scope>NUCLEOTIDE SEQUENCE [LARGE SCALE GENOMIC DNA]</scope>
    <source>
        <strain evidence="4 8">20003593_1361393</strain>
        <strain evidence="3 9">20352044</strain>
        <strain evidence="5 10">2090STDY5461769</strain>
        <strain evidence="6">Sh1405</strain>
        <strain evidence="11">sh1405</strain>
    </source>
</reference>
<evidence type="ECO:0000259" key="1">
    <source>
        <dbReference type="Pfam" id="PF07157"/>
    </source>
</evidence>
<feature type="domain" description="DNA circulation N-terminal" evidence="1">
    <location>
        <begin position="25"/>
        <end position="110"/>
    </location>
</feature>
<dbReference type="Proteomes" id="UP000251393">
    <property type="component" value="Unassembled WGS sequence"/>
</dbReference>
<dbReference type="STRING" id="216599.GCA_000283715_03128"/>
<evidence type="ECO:0000313" key="11">
    <source>
        <dbReference type="Proteomes" id="UP000188006"/>
    </source>
</evidence>
<evidence type="ECO:0000313" key="12">
    <source>
        <dbReference type="Proteomes" id="UP000194501"/>
    </source>
</evidence>
<proteinExistence type="predicted"/>
<evidence type="ECO:0000313" key="4">
    <source>
        <dbReference type="EMBL" id="CSS08815.1"/>
    </source>
</evidence>
<dbReference type="InterPro" id="IPR009826">
    <property type="entry name" value="DNA_circ_N"/>
</dbReference>
<dbReference type="EMBL" id="FUBI01000211">
    <property type="protein sequence ID" value="SJH62041.1"/>
    <property type="molecule type" value="Genomic_DNA"/>
</dbReference>
<accession>A0A0I5S0P1</accession>
<reference evidence="7 13" key="3">
    <citation type="submission" date="2018-06" db="EMBL/GenBank/DDBJ databases">
        <authorList>
            <consortium name="Pathogen Informatics"/>
            <person name="Doyle S."/>
        </authorList>
    </citation>
    <scope>NUCLEOTIDE SEQUENCE [LARGE SCALE GENOMIC DNA]</scope>
    <source>
        <strain evidence="7 13">4028STDY6275292</strain>
    </source>
</reference>
<dbReference type="Proteomes" id="UP000045991">
    <property type="component" value="Unassembled WGS sequence"/>
</dbReference>